<dbReference type="GO" id="GO:0005730">
    <property type="term" value="C:nucleolus"/>
    <property type="evidence" value="ECO:0007669"/>
    <property type="project" value="UniProtKB-SubCell"/>
</dbReference>
<comment type="similarity">
    <text evidence="5">Belongs to the NLE1/RSA4 family.</text>
</comment>
<evidence type="ECO:0000256" key="4">
    <source>
        <dbReference type="ARBA" id="ARBA00023242"/>
    </source>
</evidence>
<dbReference type="eggNOG" id="KOG0271">
    <property type="taxonomic scope" value="Eukaryota"/>
</dbReference>
<name>A0A067QEW1_ZOONE</name>
<dbReference type="SMART" id="SM00320">
    <property type="entry name" value="WD40"/>
    <property type="match status" value="8"/>
</dbReference>
<dbReference type="InterPro" id="IPR019775">
    <property type="entry name" value="WD40_repeat_CS"/>
</dbReference>
<dbReference type="FunFam" id="2.130.10.10:FF:000092">
    <property type="entry name" value="notchless protein homolog"/>
    <property type="match status" value="1"/>
</dbReference>
<dbReference type="InterPro" id="IPR001680">
    <property type="entry name" value="WD40_rpt"/>
</dbReference>
<keyword evidence="2 6" id="KW-0853">WD repeat</keyword>
<dbReference type="Pfam" id="PF00400">
    <property type="entry name" value="WD40"/>
    <property type="match status" value="7"/>
</dbReference>
<dbReference type="CDD" id="cd00200">
    <property type="entry name" value="WD40"/>
    <property type="match status" value="1"/>
</dbReference>
<proteinExistence type="inferred from homology"/>
<dbReference type="InParanoid" id="A0A067QEW1"/>
<keyword evidence="3" id="KW-0677">Repeat</keyword>
<evidence type="ECO:0000256" key="1">
    <source>
        <dbReference type="ARBA" id="ARBA00004604"/>
    </source>
</evidence>
<dbReference type="GO" id="GO:0000027">
    <property type="term" value="P:ribosomal large subunit assembly"/>
    <property type="evidence" value="ECO:0007669"/>
    <property type="project" value="TreeGrafter"/>
</dbReference>
<feature type="repeat" description="WD" evidence="6">
    <location>
        <begin position="442"/>
        <end position="475"/>
    </location>
</feature>
<dbReference type="STRING" id="136037.A0A067QEW1"/>
<reference evidence="8 9" key="1">
    <citation type="journal article" date="2014" name="Nat. Commun.">
        <title>Molecular traces of alternative social organization in a termite genome.</title>
        <authorList>
            <person name="Terrapon N."/>
            <person name="Li C."/>
            <person name="Robertson H.M."/>
            <person name="Ji L."/>
            <person name="Meng X."/>
            <person name="Booth W."/>
            <person name="Chen Z."/>
            <person name="Childers C.P."/>
            <person name="Glastad K.M."/>
            <person name="Gokhale K."/>
            <person name="Gowin J."/>
            <person name="Gronenberg W."/>
            <person name="Hermansen R.A."/>
            <person name="Hu H."/>
            <person name="Hunt B.G."/>
            <person name="Huylmans A.K."/>
            <person name="Khalil S.M."/>
            <person name="Mitchell R.D."/>
            <person name="Munoz-Torres M.C."/>
            <person name="Mustard J.A."/>
            <person name="Pan H."/>
            <person name="Reese J.T."/>
            <person name="Scharf M.E."/>
            <person name="Sun F."/>
            <person name="Vogel H."/>
            <person name="Xiao J."/>
            <person name="Yang W."/>
            <person name="Yang Z."/>
            <person name="Yang Z."/>
            <person name="Zhou J."/>
            <person name="Zhu J."/>
            <person name="Brent C.S."/>
            <person name="Elsik C.G."/>
            <person name="Goodisman M.A."/>
            <person name="Liberles D.A."/>
            <person name="Roe R.M."/>
            <person name="Vargo E.L."/>
            <person name="Vilcinskas A."/>
            <person name="Wang J."/>
            <person name="Bornberg-Bauer E."/>
            <person name="Korb J."/>
            <person name="Zhang G."/>
            <person name="Liebig J."/>
        </authorList>
    </citation>
    <scope>NUCLEOTIDE SEQUENCE [LARGE SCALE GENOMIC DNA]</scope>
    <source>
        <tissue evidence="8">Whole organism</tissue>
    </source>
</reference>
<feature type="repeat" description="WD" evidence="6">
    <location>
        <begin position="145"/>
        <end position="186"/>
    </location>
</feature>
<dbReference type="Proteomes" id="UP000027135">
    <property type="component" value="Unassembled WGS sequence"/>
</dbReference>
<dbReference type="PRINTS" id="PR00320">
    <property type="entry name" value="GPROTEINBRPT"/>
</dbReference>
<evidence type="ECO:0000313" key="9">
    <source>
        <dbReference type="Proteomes" id="UP000027135"/>
    </source>
</evidence>
<dbReference type="PROSITE" id="PS50082">
    <property type="entry name" value="WD_REPEATS_2"/>
    <property type="match status" value="7"/>
</dbReference>
<dbReference type="InterPro" id="IPR036322">
    <property type="entry name" value="WD40_repeat_dom_sf"/>
</dbReference>
<sequence>MEDEKETVRVLSRFKSETGEEMSSVLDLPLDVTVDKLQLICNALLKQEENLPYIFFVNEKEIKGTLEAALDKDKINTEHVVDIVYQQQAVFRVRAVTRCTSSLPGHAEAVISASFSPDGRHLASGSGDTTVRFWDIFTQTPVYTCHGHKHWVLCLAWSPDSRHVASGCKSGHIILWDPDSGQQVGRTMSGHKKWITALSWEPYHNNPECRRMASGSKDGDIRIWDVVLGQTVLTLTGHSTTVTCVKWGGAGLLYTGSQDCTVKVWRAEDGVLCRSLEGHGHWVNTLALSTDYVLRTGPSDPVAGLHVDHSKKKELQLQALKRYDMVCARGEERLVSGSDDFTLFLWQPEKDRKPVARMTGHQQLVNDVKFSVDTRLVASASFDKSIKLWDGRTGKFITSLRGHVQAVYQIAWSPDSRLLVSGSADSTVKVWNVKTCKLEVDLPGHADEVFAVDWSPDGLRVVSAGKDKLLKLWQH</sequence>
<comment type="subcellular location">
    <subcellularLocation>
        <location evidence="1">Nucleus</location>
        <location evidence="1">Nucleolus</location>
    </subcellularLocation>
</comment>
<feature type="domain" description="NLE" evidence="7">
    <location>
        <begin position="13"/>
        <end position="70"/>
    </location>
</feature>
<evidence type="ECO:0000259" key="7">
    <source>
        <dbReference type="Pfam" id="PF08154"/>
    </source>
</evidence>
<dbReference type="InterPro" id="IPR015943">
    <property type="entry name" value="WD40/YVTN_repeat-like_dom_sf"/>
</dbReference>
<evidence type="ECO:0000313" key="8">
    <source>
        <dbReference type="EMBL" id="KDQ97268.1"/>
    </source>
</evidence>
<dbReference type="OrthoDB" id="10267436at2759"/>
<feature type="repeat" description="WD" evidence="6">
    <location>
        <begin position="358"/>
        <end position="399"/>
    </location>
</feature>
<dbReference type="PANTHER" id="PTHR19848:SF0">
    <property type="entry name" value="NOTCHLESS PROTEIN HOMOLOG 1"/>
    <property type="match status" value="1"/>
</dbReference>
<dbReference type="InterPro" id="IPR020472">
    <property type="entry name" value="WD40_PAC1"/>
</dbReference>
<dbReference type="EMBL" id="KK853689">
    <property type="protein sequence ID" value="KDQ97268.1"/>
    <property type="molecule type" value="Genomic_DNA"/>
</dbReference>
<feature type="repeat" description="WD" evidence="6">
    <location>
        <begin position="188"/>
        <end position="234"/>
    </location>
</feature>
<dbReference type="PROSITE" id="PS50294">
    <property type="entry name" value="WD_REPEATS_REGION"/>
    <property type="match status" value="7"/>
</dbReference>
<dbReference type="InterPro" id="IPR001632">
    <property type="entry name" value="WD40_G-protein_beta-like"/>
</dbReference>
<dbReference type="PANTHER" id="PTHR19848">
    <property type="entry name" value="WD40 REPEAT PROTEIN"/>
    <property type="match status" value="1"/>
</dbReference>
<dbReference type="OMA" id="AWEPYHR"/>
<dbReference type="GO" id="GO:0007219">
    <property type="term" value="P:Notch signaling pathway"/>
    <property type="evidence" value="ECO:0007669"/>
    <property type="project" value="TreeGrafter"/>
</dbReference>
<dbReference type="Gene3D" id="2.130.10.10">
    <property type="entry name" value="YVTN repeat-like/Quinoprotein amine dehydrogenase"/>
    <property type="match status" value="1"/>
</dbReference>
<dbReference type="PROSITE" id="PS00678">
    <property type="entry name" value="WD_REPEATS_1"/>
    <property type="match status" value="3"/>
</dbReference>
<keyword evidence="9" id="KW-1185">Reference proteome</keyword>
<feature type="repeat" description="WD" evidence="6">
    <location>
        <begin position="235"/>
        <end position="275"/>
    </location>
</feature>
<keyword evidence="4" id="KW-0539">Nucleus</keyword>
<feature type="repeat" description="WD" evidence="6">
    <location>
        <begin position="103"/>
        <end position="144"/>
    </location>
</feature>
<accession>A0A067QEW1</accession>
<evidence type="ECO:0000256" key="3">
    <source>
        <dbReference type="ARBA" id="ARBA00022737"/>
    </source>
</evidence>
<gene>
    <name evidence="8" type="ORF">L798_05591</name>
</gene>
<dbReference type="PRINTS" id="PR00319">
    <property type="entry name" value="GPROTEINB"/>
</dbReference>
<dbReference type="SUPFAM" id="SSF50978">
    <property type="entry name" value="WD40 repeat-like"/>
    <property type="match status" value="1"/>
</dbReference>
<evidence type="ECO:0000256" key="2">
    <source>
        <dbReference type="ARBA" id="ARBA00022574"/>
    </source>
</evidence>
<protein>
    <submittedName>
        <fullName evidence="8">Notchless protein-like protein 1</fullName>
    </submittedName>
</protein>
<evidence type="ECO:0000256" key="6">
    <source>
        <dbReference type="PROSITE-ProRule" id="PRU00221"/>
    </source>
</evidence>
<organism evidence="8 9">
    <name type="scientific">Zootermopsis nevadensis</name>
    <name type="common">Dampwood termite</name>
    <dbReference type="NCBI Taxonomy" id="136037"/>
    <lineage>
        <taxon>Eukaryota</taxon>
        <taxon>Metazoa</taxon>
        <taxon>Ecdysozoa</taxon>
        <taxon>Arthropoda</taxon>
        <taxon>Hexapoda</taxon>
        <taxon>Insecta</taxon>
        <taxon>Pterygota</taxon>
        <taxon>Neoptera</taxon>
        <taxon>Polyneoptera</taxon>
        <taxon>Dictyoptera</taxon>
        <taxon>Blattodea</taxon>
        <taxon>Blattoidea</taxon>
        <taxon>Termitoidae</taxon>
        <taxon>Termopsidae</taxon>
        <taxon>Zootermopsis</taxon>
    </lineage>
</organism>
<dbReference type="AlphaFoldDB" id="A0A067QEW1"/>
<feature type="repeat" description="WD" evidence="6">
    <location>
        <begin position="400"/>
        <end position="435"/>
    </location>
</feature>
<dbReference type="FunCoup" id="A0A067QEW1">
    <property type="interactions" value="1279"/>
</dbReference>
<dbReference type="Pfam" id="PF08154">
    <property type="entry name" value="NLE"/>
    <property type="match status" value="1"/>
</dbReference>
<dbReference type="InterPro" id="IPR012972">
    <property type="entry name" value="NLE"/>
</dbReference>
<evidence type="ECO:0000256" key="5">
    <source>
        <dbReference type="ARBA" id="ARBA00061016"/>
    </source>
</evidence>